<dbReference type="Proteomes" id="UP000016566">
    <property type="component" value="Unassembled WGS sequence"/>
</dbReference>
<comment type="caution">
    <text evidence="8">The sequence shown here is derived from an EMBL/GenBank/DDBJ whole genome shotgun (WGS) entry which is preliminary data.</text>
</comment>
<keyword evidence="9" id="KW-1185">Reference proteome</keyword>
<keyword evidence="6" id="KW-0732">Signal</keyword>
<dbReference type="OrthoDB" id="9805828at2"/>
<dbReference type="PROSITE" id="PS51007">
    <property type="entry name" value="CYTC"/>
    <property type="match status" value="1"/>
</dbReference>
<dbReference type="STRING" id="1337093.MBELCI_2872"/>
<dbReference type="GO" id="GO:0009055">
    <property type="term" value="F:electron transfer activity"/>
    <property type="evidence" value="ECO:0007669"/>
    <property type="project" value="InterPro"/>
</dbReference>
<evidence type="ECO:0000256" key="5">
    <source>
        <dbReference type="SAM" id="MobiDB-lite"/>
    </source>
</evidence>
<accession>U2Z605</accession>
<dbReference type="AlphaFoldDB" id="U2Z605"/>
<keyword evidence="1 4" id="KW-0349">Heme</keyword>
<feature type="region of interest" description="Disordered" evidence="5">
    <location>
        <begin position="161"/>
        <end position="217"/>
    </location>
</feature>
<evidence type="ECO:0000313" key="8">
    <source>
        <dbReference type="EMBL" id="GAD56820.1"/>
    </source>
</evidence>
<dbReference type="InterPro" id="IPR036909">
    <property type="entry name" value="Cyt_c-like_dom_sf"/>
</dbReference>
<dbReference type="RefSeq" id="WP_021694921.1">
    <property type="nucleotide sequence ID" value="NZ_BATB01000048.1"/>
</dbReference>
<evidence type="ECO:0000256" key="1">
    <source>
        <dbReference type="ARBA" id="ARBA00022617"/>
    </source>
</evidence>
<dbReference type="GO" id="GO:0046872">
    <property type="term" value="F:metal ion binding"/>
    <property type="evidence" value="ECO:0007669"/>
    <property type="project" value="UniProtKB-KW"/>
</dbReference>
<evidence type="ECO:0000256" key="3">
    <source>
        <dbReference type="ARBA" id="ARBA00023004"/>
    </source>
</evidence>
<feature type="compositionally biased region" description="Acidic residues" evidence="5">
    <location>
        <begin position="197"/>
        <end position="217"/>
    </location>
</feature>
<evidence type="ECO:0000256" key="2">
    <source>
        <dbReference type="ARBA" id="ARBA00022723"/>
    </source>
</evidence>
<evidence type="ECO:0000256" key="4">
    <source>
        <dbReference type="PROSITE-ProRule" id="PRU00433"/>
    </source>
</evidence>
<feature type="compositionally biased region" description="Acidic residues" evidence="5">
    <location>
        <begin position="163"/>
        <end position="180"/>
    </location>
</feature>
<keyword evidence="3 4" id="KW-0408">Iron</keyword>
<evidence type="ECO:0000313" key="9">
    <source>
        <dbReference type="Proteomes" id="UP000016566"/>
    </source>
</evidence>
<protein>
    <submittedName>
        <fullName evidence="8">Cytochrome c2</fullName>
    </submittedName>
</protein>
<feature type="chain" id="PRO_5004638201" evidence="6">
    <location>
        <begin position="20"/>
        <end position="217"/>
    </location>
</feature>
<feature type="signal peptide" evidence="6">
    <location>
        <begin position="1"/>
        <end position="19"/>
    </location>
</feature>
<feature type="domain" description="Cytochrome c" evidence="7">
    <location>
        <begin position="24"/>
        <end position="159"/>
    </location>
</feature>
<keyword evidence="2 4" id="KW-0479">Metal-binding</keyword>
<proteinExistence type="predicted"/>
<reference evidence="8" key="1">
    <citation type="journal article" date="2013" name="Genome Announc.">
        <title>Draft Genome Sequence of Loktanella cinnabarina LL-001T, Isolated from Deep-Sea Floor Sediment.</title>
        <authorList>
            <person name="Nishi S."/>
            <person name="Tsubouchi T."/>
            <person name="Takaki Y."/>
            <person name="Koyanagi R."/>
            <person name="Satoh N."/>
            <person name="Maruyama T."/>
            <person name="Hatada Y."/>
        </authorList>
    </citation>
    <scope>NUCLEOTIDE SEQUENCE [LARGE SCALE GENOMIC DNA]</scope>
    <source>
        <strain evidence="8">LL-001</strain>
    </source>
</reference>
<evidence type="ECO:0000259" key="7">
    <source>
        <dbReference type="PROSITE" id="PS51007"/>
    </source>
</evidence>
<dbReference type="SUPFAM" id="SSF46626">
    <property type="entry name" value="Cytochrome c"/>
    <property type="match status" value="1"/>
</dbReference>
<sequence length="217" mass="23053">MKTLTLTAFTALLGSAAMAQDITGDAAEGEAQFARQCVSCHVIANDAGEVLAGRNGKIGPNLHEVIGRTPGAVEDFRYSDAIIAYGEMDPAEDPTGTAPMGDDIEGMVWGVDNTVAYLQDPTGFLREALDDPRARSKMAYKVRDEQTAHDITAYLVSFSPDFEAGDETGEETGDDAEDDAATGMETETGDMTTGTETETETETEADMDAETETETAN</sequence>
<name>U2Z605_9RHOB</name>
<feature type="compositionally biased region" description="Low complexity" evidence="5">
    <location>
        <begin position="181"/>
        <end position="196"/>
    </location>
</feature>
<dbReference type="EMBL" id="BATB01000048">
    <property type="protein sequence ID" value="GAD56820.1"/>
    <property type="molecule type" value="Genomic_DNA"/>
</dbReference>
<dbReference type="GO" id="GO:0020037">
    <property type="term" value="F:heme binding"/>
    <property type="evidence" value="ECO:0007669"/>
    <property type="project" value="InterPro"/>
</dbReference>
<dbReference type="Gene3D" id="1.10.760.10">
    <property type="entry name" value="Cytochrome c-like domain"/>
    <property type="match status" value="1"/>
</dbReference>
<dbReference type="eggNOG" id="COG3474">
    <property type="taxonomic scope" value="Bacteria"/>
</dbReference>
<organism evidence="8 9">
    <name type="scientific">Limimaricola cinnabarinus LL-001</name>
    <dbReference type="NCBI Taxonomy" id="1337093"/>
    <lineage>
        <taxon>Bacteria</taxon>
        <taxon>Pseudomonadati</taxon>
        <taxon>Pseudomonadota</taxon>
        <taxon>Alphaproteobacteria</taxon>
        <taxon>Rhodobacterales</taxon>
        <taxon>Paracoccaceae</taxon>
        <taxon>Limimaricola</taxon>
    </lineage>
</organism>
<dbReference type="InterPro" id="IPR009056">
    <property type="entry name" value="Cyt_c-like_dom"/>
</dbReference>
<gene>
    <name evidence="8" type="ORF">MBELCI_2872</name>
</gene>
<evidence type="ECO:0000256" key="6">
    <source>
        <dbReference type="SAM" id="SignalP"/>
    </source>
</evidence>